<proteinExistence type="predicted"/>
<reference evidence="2 3" key="1">
    <citation type="submission" date="2019-04" db="EMBL/GenBank/DDBJ databases">
        <title>Chromosome genome assembly for Takifugu flavidus.</title>
        <authorList>
            <person name="Xiao S."/>
        </authorList>
    </citation>
    <scope>NUCLEOTIDE SEQUENCE [LARGE SCALE GENOMIC DNA]</scope>
    <source>
        <strain evidence="2">HTHZ2018</strain>
        <tissue evidence="2">Muscle</tissue>
    </source>
</reference>
<evidence type="ECO:0000313" key="3">
    <source>
        <dbReference type="Proteomes" id="UP000324091"/>
    </source>
</evidence>
<comment type="caution">
    <text evidence="2">The sequence shown here is derived from an EMBL/GenBank/DDBJ whole genome shotgun (WGS) entry which is preliminary data.</text>
</comment>
<dbReference type="Proteomes" id="UP000324091">
    <property type="component" value="Chromosome 22"/>
</dbReference>
<evidence type="ECO:0000313" key="2">
    <source>
        <dbReference type="EMBL" id="TWW64397.1"/>
    </source>
</evidence>
<accession>A0A5C6NFU8</accession>
<feature type="compositionally biased region" description="Basic and acidic residues" evidence="1">
    <location>
        <begin position="100"/>
        <end position="111"/>
    </location>
</feature>
<dbReference type="AlphaFoldDB" id="A0A5C6NFU8"/>
<gene>
    <name evidence="2" type="ORF">D4764_22G0000440</name>
</gene>
<sequence>MRSTNFPGRMNQKLRETQLSCSIQNPIVVHPSLRRWFRHGGTGCQTGTGAAEEEGSCGPELQQETPDQLERPKGEIWLWKKGTGTANISWGPLSSALEPPDERATSWERMS</sequence>
<keyword evidence="3" id="KW-1185">Reference proteome</keyword>
<feature type="region of interest" description="Disordered" evidence="1">
    <location>
        <begin position="44"/>
        <end position="68"/>
    </location>
</feature>
<evidence type="ECO:0000256" key="1">
    <source>
        <dbReference type="SAM" id="MobiDB-lite"/>
    </source>
</evidence>
<name>A0A5C6NFU8_9TELE</name>
<organism evidence="2 3">
    <name type="scientific">Takifugu flavidus</name>
    <name type="common">sansaifugu</name>
    <dbReference type="NCBI Taxonomy" id="433684"/>
    <lineage>
        <taxon>Eukaryota</taxon>
        <taxon>Metazoa</taxon>
        <taxon>Chordata</taxon>
        <taxon>Craniata</taxon>
        <taxon>Vertebrata</taxon>
        <taxon>Euteleostomi</taxon>
        <taxon>Actinopterygii</taxon>
        <taxon>Neopterygii</taxon>
        <taxon>Teleostei</taxon>
        <taxon>Neoteleostei</taxon>
        <taxon>Acanthomorphata</taxon>
        <taxon>Eupercaria</taxon>
        <taxon>Tetraodontiformes</taxon>
        <taxon>Tetradontoidea</taxon>
        <taxon>Tetraodontidae</taxon>
        <taxon>Takifugu</taxon>
    </lineage>
</organism>
<dbReference type="EMBL" id="RHFK02000015">
    <property type="protein sequence ID" value="TWW64397.1"/>
    <property type="molecule type" value="Genomic_DNA"/>
</dbReference>
<feature type="region of interest" description="Disordered" evidence="1">
    <location>
        <begin position="86"/>
        <end position="111"/>
    </location>
</feature>
<protein>
    <submittedName>
        <fullName evidence="2">Uncharacterized protein</fullName>
    </submittedName>
</protein>